<proteinExistence type="predicted"/>
<dbReference type="AlphaFoldDB" id="A0A397S551"/>
<evidence type="ECO:0000313" key="1">
    <source>
        <dbReference type="EMBL" id="RIA79846.1"/>
    </source>
</evidence>
<reference evidence="1 2" key="1">
    <citation type="submission" date="2018-06" db="EMBL/GenBank/DDBJ databases">
        <title>Comparative genomics reveals the genomic features of Rhizophagus irregularis, R. cerebriforme, R. diaphanum and Gigaspora rosea, and their symbiotic lifestyle signature.</title>
        <authorList>
            <person name="Morin E."/>
            <person name="San Clemente H."/>
            <person name="Chen E.C.H."/>
            <person name="De La Providencia I."/>
            <person name="Hainaut M."/>
            <person name="Kuo A."/>
            <person name="Kohler A."/>
            <person name="Murat C."/>
            <person name="Tang N."/>
            <person name="Roy S."/>
            <person name="Loubradou J."/>
            <person name="Henrissat B."/>
            <person name="Grigoriev I.V."/>
            <person name="Corradi N."/>
            <person name="Roux C."/>
            <person name="Martin F.M."/>
        </authorList>
    </citation>
    <scope>NUCLEOTIDE SEQUENCE [LARGE SCALE GENOMIC DNA]</scope>
    <source>
        <strain evidence="1 2">DAOM 227022</strain>
    </source>
</reference>
<dbReference type="Gene3D" id="1.10.150.50">
    <property type="entry name" value="Transcription Factor, Ets-1"/>
    <property type="match status" value="1"/>
</dbReference>
<protein>
    <recommendedName>
        <fullName evidence="3">SAM domain-containing protein</fullName>
    </recommendedName>
</protein>
<organism evidence="1 2">
    <name type="scientific">Glomus cerebriforme</name>
    <dbReference type="NCBI Taxonomy" id="658196"/>
    <lineage>
        <taxon>Eukaryota</taxon>
        <taxon>Fungi</taxon>
        <taxon>Fungi incertae sedis</taxon>
        <taxon>Mucoromycota</taxon>
        <taxon>Glomeromycotina</taxon>
        <taxon>Glomeromycetes</taxon>
        <taxon>Glomerales</taxon>
        <taxon>Glomeraceae</taxon>
        <taxon>Glomus</taxon>
    </lineage>
</organism>
<dbReference type="EMBL" id="QKYT01001123">
    <property type="protein sequence ID" value="RIA79846.1"/>
    <property type="molecule type" value="Genomic_DNA"/>
</dbReference>
<sequence>MSSETNTPASTFTSVTATGNDSVTLAEEIKKYDTAKLIEFLQGQENLGLNEAAIKILENEEVNGLDFFDLTEEKLERHGMKMGPATRLVKFAKEFGDKIQYRPNPQNPPSTQATKHGVIKELKQDLIYVVETDGQKREINENQIIRLV</sequence>
<dbReference type="OrthoDB" id="2441863at2759"/>
<evidence type="ECO:0000313" key="2">
    <source>
        <dbReference type="Proteomes" id="UP000265703"/>
    </source>
</evidence>
<gene>
    <name evidence="1" type="ORF">C1645_839794</name>
</gene>
<accession>A0A397S551</accession>
<dbReference type="Proteomes" id="UP000265703">
    <property type="component" value="Unassembled WGS sequence"/>
</dbReference>
<comment type="caution">
    <text evidence="1">The sequence shown here is derived from an EMBL/GenBank/DDBJ whole genome shotgun (WGS) entry which is preliminary data.</text>
</comment>
<dbReference type="InterPro" id="IPR013761">
    <property type="entry name" value="SAM/pointed_sf"/>
</dbReference>
<evidence type="ECO:0008006" key="3">
    <source>
        <dbReference type="Google" id="ProtNLM"/>
    </source>
</evidence>
<keyword evidence="2" id="KW-1185">Reference proteome</keyword>
<name>A0A397S551_9GLOM</name>